<dbReference type="PANTHER" id="PTHR30290:SF79">
    <property type="entry name" value="DIPEPTIDE-BINDING PROTEIN DPPE"/>
    <property type="match status" value="1"/>
</dbReference>
<sequence length="552" mass="60796">MFKNKKFLLLTVLAVFSLVLAACGFGGESSDDKSKDDGKDSGSSETASAKELNLIVASEPPAMHPGLATDTTSGALLQNLFENLLSYDVDGKVVAGAAETWDISEDQLTYTFHLRDSKWTNGDPVTAGDFEYAWKWALNPENASEYASLLYPIQGAEAYNLGEGAVDGVGVKAEDEKTLVVTLAQPTPYFLELVAFKTYAPLNQKVVEANTEWYTDAGADYVTNGPFVLDTWKHSDSIVLKKNPEYWDAANVALETINIGMVENESTTVTMFKNGEIDYLGSPYGSIALDAIDGFKADGTLKTANYAGVYWYKLNTKDKITGNVNIRKALTLAIDRQGLIDNVAKGEQKPALGMVPSAISGFEEDRGYYKDNDIEGAKAALEAGMKELGIKDPSEINIKLSFNTSEAHAAIAQYIQENWSKNLGISTTLDNSEWQVYLEKLNQLDYQVGRMGWIADYNDAYTFLEMYNTAANGNNDTGWENAEYKKLLDQSIVEADPAKRLELLKQAEGIAVSEFPVAPIYYYTNLYVQKDSVKNMKPDMLGNIKLKYVDVE</sequence>
<feature type="compositionally biased region" description="Basic and acidic residues" evidence="1">
    <location>
        <begin position="30"/>
        <end position="42"/>
    </location>
</feature>
<name>A0ABQ5NGQ1_9BACI</name>
<gene>
    <name evidence="4" type="primary">oppA_1</name>
    <name evidence="4" type="ORF">LYSBPC_05910</name>
</gene>
<feature type="region of interest" description="Disordered" evidence="1">
    <location>
        <begin position="28"/>
        <end position="48"/>
    </location>
</feature>
<dbReference type="RefSeq" id="WP_264987185.1">
    <property type="nucleotide sequence ID" value="NZ_BRZA01000001.1"/>
</dbReference>
<keyword evidence="2" id="KW-0732">Signal</keyword>
<feature type="chain" id="PRO_5047165362" evidence="2">
    <location>
        <begin position="22"/>
        <end position="552"/>
    </location>
</feature>
<feature type="signal peptide" evidence="2">
    <location>
        <begin position="1"/>
        <end position="21"/>
    </location>
</feature>
<dbReference type="Gene3D" id="3.10.105.10">
    <property type="entry name" value="Dipeptide-binding Protein, Domain 3"/>
    <property type="match status" value="1"/>
</dbReference>
<evidence type="ECO:0000313" key="4">
    <source>
        <dbReference type="EMBL" id="GLC87464.1"/>
    </source>
</evidence>
<reference evidence="4" key="1">
    <citation type="submission" date="2022-08" db="EMBL/GenBank/DDBJ databases">
        <title>Draft genome sequence of Lysinibacillus sp. strain KH24.</title>
        <authorList>
            <person name="Kanbe H."/>
            <person name="Itoh H."/>
        </authorList>
    </citation>
    <scope>NUCLEOTIDE SEQUENCE</scope>
    <source>
        <strain evidence="4">KH24</strain>
    </source>
</reference>
<dbReference type="Gene3D" id="3.40.190.10">
    <property type="entry name" value="Periplasmic binding protein-like II"/>
    <property type="match status" value="1"/>
</dbReference>
<dbReference type="InterPro" id="IPR030678">
    <property type="entry name" value="Peptide/Ni-bd"/>
</dbReference>
<dbReference type="InterPro" id="IPR039424">
    <property type="entry name" value="SBP_5"/>
</dbReference>
<dbReference type="Proteomes" id="UP001065593">
    <property type="component" value="Unassembled WGS sequence"/>
</dbReference>
<evidence type="ECO:0000256" key="2">
    <source>
        <dbReference type="SAM" id="SignalP"/>
    </source>
</evidence>
<dbReference type="PIRSF" id="PIRSF002741">
    <property type="entry name" value="MppA"/>
    <property type="match status" value="1"/>
</dbReference>
<dbReference type="Pfam" id="PF00496">
    <property type="entry name" value="SBP_bac_5"/>
    <property type="match status" value="1"/>
</dbReference>
<protein>
    <submittedName>
        <fullName evidence="4">Oligopeptide-binding protein OppA</fullName>
    </submittedName>
</protein>
<dbReference type="Gene3D" id="3.90.76.10">
    <property type="entry name" value="Dipeptide-binding Protein, Domain 1"/>
    <property type="match status" value="1"/>
</dbReference>
<proteinExistence type="predicted"/>
<dbReference type="EMBL" id="BRZA01000001">
    <property type="protein sequence ID" value="GLC87464.1"/>
    <property type="molecule type" value="Genomic_DNA"/>
</dbReference>
<evidence type="ECO:0000259" key="3">
    <source>
        <dbReference type="Pfam" id="PF00496"/>
    </source>
</evidence>
<evidence type="ECO:0000313" key="5">
    <source>
        <dbReference type="Proteomes" id="UP001065593"/>
    </source>
</evidence>
<feature type="domain" description="Solute-binding protein family 5" evidence="3">
    <location>
        <begin position="92"/>
        <end position="474"/>
    </location>
</feature>
<dbReference type="SUPFAM" id="SSF53850">
    <property type="entry name" value="Periplasmic binding protein-like II"/>
    <property type="match status" value="1"/>
</dbReference>
<evidence type="ECO:0000256" key="1">
    <source>
        <dbReference type="SAM" id="MobiDB-lite"/>
    </source>
</evidence>
<dbReference type="PROSITE" id="PS51257">
    <property type="entry name" value="PROKAR_LIPOPROTEIN"/>
    <property type="match status" value="1"/>
</dbReference>
<accession>A0ABQ5NGQ1</accession>
<dbReference type="CDD" id="cd08504">
    <property type="entry name" value="PBP2_OppA"/>
    <property type="match status" value="1"/>
</dbReference>
<dbReference type="InterPro" id="IPR000914">
    <property type="entry name" value="SBP_5_dom"/>
</dbReference>
<dbReference type="PANTHER" id="PTHR30290">
    <property type="entry name" value="PERIPLASMIC BINDING COMPONENT OF ABC TRANSPORTER"/>
    <property type="match status" value="1"/>
</dbReference>
<comment type="caution">
    <text evidence="4">The sequence shown here is derived from an EMBL/GenBank/DDBJ whole genome shotgun (WGS) entry which is preliminary data.</text>
</comment>
<organism evidence="4 5">
    <name type="scientific">Lysinibacillus piscis</name>
    <dbReference type="NCBI Taxonomy" id="2518931"/>
    <lineage>
        <taxon>Bacteria</taxon>
        <taxon>Bacillati</taxon>
        <taxon>Bacillota</taxon>
        <taxon>Bacilli</taxon>
        <taxon>Bacillales</taxon>
        <taxon>Bacillaceae</taxon>
        <taxon>Lysinibacillus</taxon>
    </lineage>
</organism>
<keyword evidence="5" id="KW-1185">Reference proteome</keyword>